<name>A0A7J7JHL3_BUGNE</name>
<dbReference type="PANTHER" id="PTHR15245:SF20">
    <property type="entry name" value="SYMPLEKIN"/>
    <property type="match status" value="1"/>
</dbReference>
<dbReference type="SUPFAM" id="SSF48371">
    <property type="entry name" value="ARM repeat"/>
    <property type="match status" value="1"/>
</dbReference>
<gene>
    <name evidence="1" type="ORF">EB796_016413</name>
</gene>
<accession>A0A7J7JHL3</accession>
<evidence type="ECO:0000313" key="2">
    <source>
        <dbReference type="Proteomes" id="UP000593567"/>
    </source>
</evidence>
<organism evidence="1 2">
    <name type="scientific">Bugula neritina</name>
    <name type="common">Brown bryozoan</name>
    <name type="synonym">Sertularia neritina</name>
    <dbReference type="NCBI Taxonomy" id="10212"/>
    <lineage>
        <taxon>Eukaryota</taxon>
        <taxon>Metazoa</taxon>
        <taxon>Spiralia</taxon>
        <taxon>Lophotrochozoa</taxon>
        <taxon>Bryozoa</taxon>
        <taxon>Gymnolaemata</taxon>
        <taxon>Cheilostomatida</taxon>
        <taxon>Flustrina</taxon>
        <taxon>Buguloidea</taxon>
        <taxon>Bugulidae</taxon>
        <taxon>Bugula</taxon>
    </lineage>
</organism>
<sequence length="125" mass="14116">MMDDRSSYDLVVELLNQASLEQNGAAKVILLKQVQELVINKEPNLLDNFFDEIIGFQSDKSIEVRKFVVTFLEFACKVDGEILSKIIGNLNILLYDENVNIKKKIMLSMASLYRTAIKVTSTVIG</sequence>
<dbReference type="PANTHER" id="PTHR15245">
    <property type="entry name" value="SYMPLEKIN-RELATED"/>
    <property type="match status" value="1"/>
</dbReference>
<dbReference type="InterPro" id="IPR011989">
    <property type="entry name" value="ARM-like"/>
</dbReference>
<evidence type="ECO:0000313" key="1">
    <source>
        <dbReference type="EMBL" id="KAF6025293.1"/>
    </source>
</evidence>
<protein>
    <submittedName>
        <fullName evidence="1">SYMPK</fullName>
    </submittedName>
</protein>
<dbReference type="Proteomes" id="UP000593567">
    <property type="component" value="Unassembled WGS sequence"/>
</dbReference>
<reference evidence="1" key="1">
    <citation type="submission" date="2020-06" db="EMBL/GenBank/DDBJ databases">
        <title>Draft genome of Bugula neritina, a colonial animal packing powerful symbionts and potential medicines.</title>
        <authorList>
            <person name="Rayko M."/>
        </authorList>
    </citation>
    <scope>NUCLEOTIDE SEQUENCE [LARGE SCALE GENOMIC DNA]</scope>
    <source>
        <strain evidence="1">Kwan_BN1</strain>
    </source>
</reference>
<dbReference type="InterPro" id="IPR016024">
    <property type="entry name" value="ARM-type_fold"/>
</dbReference>
<dbReference type="EMBL" id="VXIV02002476">
    <property type="protein sequence ID" value="KAF6025293.1"/>
    <property type="molecule type" value="Genomic_DNA"/>
</dbReference>
<dbReference type="InterPro" id="IPR021850">
    <property type="entry name" value="Symplekin/Pta1"/>
</dbReference>
<dbReference type="Gene3D" id="1.25.10.10">
    <property type="entry name" value="Leucine-rich Repeat Variant"/>
    <property type="match status" value="1"/>
</dbReference>
<dbReference type="AlphaFoldDB" id="A0A7J7JHL3"/>
<comment type="caution">
    <text evidence="1">The sequence shown here is derived from an EMBL/GenBank/DDBJ whole genome shotgun (WGS) entry which is preliminary data.</text>
</comment>
<dbReference type="GO" id="GO:0005847">
    <property type="term" value="C:mRNA cleavage and polyadenylation specificity factor complex"/>
    <property type="evidence" value="ECO:0007669"/>
    <property type="project" value="TreeGrafter"/>
</dbReference>
<proteinExistence type="predicted"/>
<dbReference type="OrthoDB" id="331600at2759"/>
<keyword evidence="2" id="KW-1185">Reference proteome</keyword>